<dbReference type="AlphaFoldDB" id="A0A9P5SLZ5"/>
<dbReference type="Proteomes" id="UP000696485">
    <property type="component" value="Unassembled WGS sequence"/>
</dbReference>
<name>A0A9P5SLZ5_9FUNG</name>
<organism evidence="2 3">
    <name type="scientific">Podila minutissima</name>
    <dbReference type="NCBI Taxonomy" id="64525"/>
    <lineage>
        <taxon>Eukaryota</taxon>
        <taxon>Fungi</taxon>
        <taxon>Fungi incertae sedis</taxon>
        <taxon>Mucoromycota</taxon>
        <taxon>Mortierellomycotina</taxon>
        <taxon>Mortierellomycetes</taxon>
        <taxon>Mortierellales</taxon>
        <taxon>Mortierellaceae</taxon>
        <taxon>Podila</taxon>
    </lineage>
</organism>
<protein>
    <submittedName>
        <fullName evidence="2">Uncharacterized protein</fullName>
    </submittedName>
</protein>
<evidence type="ECO:0000313" key="3">
    <source>
        <dbReference type="Proteomes" id="UP000696485"/>
    </source>
</evidence>
<comment type="caution">
    <text evidence="2">The sequence shown here is derived from an EMBL/GenBank/DDBJ whole genome shotgun (WGS) entry which is preliminary data.</text>
</comment>
<feature type="compositionally biased region" description="Basic and acidic residues" evidence="1">
    <location>
        <begin position="168"/>
        <end position="181"/>
    </location>
</feature>
<proteinExistence type="predicted"/>
<dbReference type="EMBL" id="JAAAUY010000339">
    <property type="protein sequence ID" value="KAF9331229.1"/>
    <property type="molecule type" value="Genomic_DNA"/>
</dbReference>
<feature type="compositionally biased region" description="Basic and acidic residues" evidence="1">
    <location>
        <begin position="139"/>
        <end position="149"/>
    </location>
</feature>
<evidence type="ECO:0000313" key="2">
    <source>
        <dbReference type="EMBL" id="KAF9331229.1"/>
    </source>
</evidence>
<sequence length="492" mass="55593">MFPTLKTAVDSSTRPYYKLAHSFFNDRTIDPSQWHPLTFATYPSTLVWADYFRSLLAIKDAGTVLSAYARDCIAWYRDPVNAAELAVAQKRLELKAENQASALAQARVSAQDGQGAFRVEERDPKIKKQRLNSGKTAKSRGDKSERTLEEGEVDEDRKHGRLNALSDAQRDDREASPEGDRTPPPPSSEQGEVPLVAKAAARFQHVDASTQDHLSKENQELLVAATKWFKEMVSSKGIDEAIVNMRQKPFEVPWVHDLLYDRLKLLKRGIHNNWDENTYTSLWVTPDIIALYTGIDNLISFVFANENHYTPSAWRRSLVREQANSKGTNVDGCYAGRDGMIDLILENVGSPACSNYAKRLEDEKKCWRNAADALLERYYLSNGAFGIAKEYTVLAMVVYGYEVSLYATSILGPNVYQVKKIFHGHYHGNKDAYLSRILVHLKLCLLLKTMLERNQDVANRFDETIDSGVPRDEQASFNLKLHVTPQKASKVL</sequence>
<accession>A0A9P5SLZ5</accession>
<feature type="region of interest" description="Disordered" evidence="1">
    <location>
        <begin position="107"/>
        <end position="191"/>
    </location>
</feature>
<gene>
    <name evidence="2" type="ORF">BG006_005893</name>
</gene>
<reference evidence="2" key="1">
    <citation type="journal article" date="2020" name="Fungal Divers.">
        <title>Resolving the Mortierellaceae phylogeny through synthesis of multi-gene phylogenetics and phylogenomics.</title>
        <authorList>
            <person name="Vandepol N."/>
            <person name="Liber J."/>
            <person name="Desiro A."/>
            <person name="Na H."/>
            <person name="Kennedy M."/>
            <person name="Barry K."/>
            <person name="Grigoriev I.V."/>
            <person name="Miller A.N."/>
            <person name="O'Donnell K."/>
            <person name="Stajich J.E."/>
            <person name="Bonito G."/>
        </authorList>
    </citation>
    <scope>NUCLEOTIDE SEQUENCE</scope>
    <source>
        <strain evidence="2">NVP1</strain>
    </source>
</reference>
<keyword evidence="3" id="KW-1185">Reference proteome</keyword>
<evidence type="ECO:0000256" key="1">
    <source>
        <dbReference type="SAM" id="MobiDB-lite"/>
    </source>
</evidence>